<feature type="region of interest" description="Disordered" evidence="1">
    <location>
        <begin position="55"/>
        <end position="90"/>
    </location>
</feature>
<keyword evidence="4" id="KW-1185">Reference proteome</keyword>
<proteinExistence type="predicted"/>
<feature type="transmembrane region" description="Helical" evidence="2">
    <location>
        <begin position="142"/>
        <end position="161"/>
    </location>
</feature>
<feature type="transmembrane region" description="Helical" evidence="2">
    <location>
        <begin position="258"/>
        <end position="282"/>
    </location>
</feature>
<keyword evidence="2" id="KW-0812">Transmembrane</keyword>
<protein>
    <submittedName>
        <fullName evidence="3">Cytochrome c biogenesis protein CcdA</fullName>
    </submittedName>
</protein>
<organism evidence="3 4">
    <name type="scientific">Micromonospora peucetia</name>
    <dbReference type="NCBI Taxonomy" id="47871"/>
    <lineage>
        <taxon>Bacteria</taxon>
        <taxon>Bacillati</taxon>
        <taxon>Actinomycetota</taxon>
        <taxon>Actinomycetes</taxon>
        <taxon>Micromonosporales</taxon>
        <taxon>Micromonosporaceae</taxon>
        <taxon>Micromonospora</taxon>
    </lineage>
</organism>
<dbReference type="EMBL" id="CP109071">
    <property type="protein sequence ID" value="WSA34669.1"/>
    <property type="molecule type" value="Genomic_DNA"/>
</dbReference>
<name>A0ABZ1EKB5_9ACTN</name>
<evidence type="ECO:0000313" key="3">
    <source>
        <dbReference type="EMBL" id="WSA34669.1"/>
    </source>
</evidence>
<feature type="transmembrane region" description="Helical" evidence="2">
    <location>
        <begin position="14"/>
        <end position="38"/>
    </location>
</feature>
<sequence length="293" mass="30460">MGETFRELAQSGPLLLAIGAAALAGLVSFLSPCVLPLVPGYLSYVTGLAGADLETRRPGVRKGPPSTDSVAEGPLPYTDTDTDSGGGGVGVRERTEPATAAVKGRVLAGTLLFIAGFTVVFTVTAILFASIGRVFFEYERTLEIVIGALIVVLGLSYVGLVPGMQREFRIQRLPAAGLLGAPVFGAVFALSWVPCVGPTLGAVLGMAAVEGQTNRAVVLAVAYCLGLGIPFVVFGLGFERLLGVFRAVRRNSRWITRVGGALLILIGLALVTGGWTNFVIWLQTTVGVGEVSI</sequence>
<dbReference type="PANTHER" id="PTHR31272">
    <property type="entry name" value="CYTOCHROME C-TYPE BIOGENESIS PROTEIN HI_1454-RELATED"/>
    <property type="match status" value="1"/>
</dbReference>
<feature type="transmembrane region" description="Helical" evidence="2">
    <location>
        <begin position="216"/>
        <end position="238"/>
    </location>
</feature>
<evidence type="ECO:0000256" key="1">
    <source>
        <dbReference type="SAM" id="MobiDB-lite"/>
    </source>
</evidence>
<dbReference type="PANTHER" id="PTHR31272:SF4">
    <property type="entry name" value="CYTOCHROME C-TYPE BIOGENESIS PROTEIN HI_1454-RELATED"/>
    <property type="match status" value="1"/>
</dbReference>
<evidence type="ECO:0000256" key="2">
    <source>
        <dbReference type="SAM" id="Phobius"/>
    </source>
</evidence>
<keyword evidence="2" id="KW-1133">Transmembrane helix</keyword>
<accession>A0ABZ1EKB5</accession>
<evidence type="ECO:0000313" key="4">
    <source>
        <dbReference type="Proteomes" id="UP001334804"/>
    </source>
</evidence>
<dbReference type="RefSeq" id="WP_326564603.1">
    <property type="nucleotide sequence ID" value="NZ_CP109071.1"/>
</dbReference>
<feature type="transmembrane region" description="Helical" evidence="2">
    <location>
        <begin position="111"/>
        <end position="136"/>
    </location>
</feature>
<gene>
    <name evidence="3" type="ORF">OIE14_11775</name>
</gene>
<dbReference type="InterPro" id="IPR051790">
    <property type="entry name" value="Cytochrome_c-biogenesis_DsbD"/>
</dbReference>
<reference evidence="3 4" key="1">
    <citation type="submission" date="2022-10" db="EMBL/GenBank/DDBJ databases">
        <title>The complete genomes of actinobacterial strains from the NBC collection.</title>
        <authorList>
            <person name="Joergensen T.S."/>
            <person name="Alvarez Arevalo M."/>
            <person name="Sterndorff E.B."/>
            <person name="Faurdal D."/>
            <person name="Vuksanovic O."/>
            <person name="Mourched A.-S."/>
            <person name="Charusanti P."/>
            <person name="Shaw S."/>
            <person name="Blin K."/>
            <person name="Weber T."/>
        </authorList>
    </citation>
    <scope>NUCLEOTIDE SEQUENCE [LARGE SCALE GENOMIC DNA]</scope>
    <source>
        <strain evidence="3 4">NBC 01809</strain>
    </source>
</reference>
<keyword evidence="2" id="KW-0472">Membrane</keyword>
<feature type="transmembrane region" description="Helical" evidence="2">
    <location>
        <begin position="173"/>
        <end position="193"/>
    </location>
</feature>
<dbReference type="Proteomes" id="UP001334804">
    <property type="component" value="Chromosome"/>
</dbReference>